<name>A0A415ETQ9_ENTCA</name>
<comment type="similarity">
    <text evidence="5 22">Belongs to the D-alanine--D-alanine ligase family.</text>
</comment>
<evidence type="ECO:0000256" key="19">
    <source>
        <dbReference type="ARBA" id="ARBA00068427"/>
    </source>
</evidence>
<feature type="binding site" evidence="24">
    <location>
        <begin position="170"/>
        <end position="172"/>
    </location>
    <ligand>
        <name>ATP</name>
        <dbReference type="ChEBI" id="CHEBI:30616"/>
    </ligand>
</feature>
<dbReference type="NCBIfam" id="TIGR01205">
    <property type="entry name" value="D_ala_D_alaTIGR"/>
    <property type="match status" value="1"/>
</dbReference>
<feature type="binding site" evidence="24">
    <location>
        <begin position="300"/>
        <end position="301"/>
    </location>
    <ligand>
        <name>ATP</name>
        <dbReference type="ChEBI" id="CHEBI:30616"/>
    </ligand>
</feature>
<keyword evidence="16 22" id="KW-0961">Cell wall biogenesis/degradation</keyword>
<feature type="binding site" evidence="25">
    <location>
        <position position="301"/>
    </location>
    <ligand>
        <name>Mg(2+)</name>
        <dbReference type="ChEBI" id="CHEBI:18420"/>
        <label>1</label>
    </ligand>
</feature>
<dbReference type="PIRSF" id="PIRSF039102">
    <property type="entry name" value="Ddl/VanB"/>
    <property type="match status" value="1"/>
</dbReference>
<dbReference type="InterPro" id="IPR000291">
    <property type="entry name" value="D-Ala_lig_Van_CS"/>
</dbReference>
<comment type="cofactor">
    <cofactor evidence="1">
        <name>Mn(2+)</name>
        <dbReference type="ChEBI" id="CHEBI:29035"/>
    </cofactor>
</comment>
<comment type="pathway">
    <text evidence="18">Glycan biosynthesis.</text>
</comment>
<dbReference type="EMBL" id="QRMZ01000008">
    <property type="protein sequence ID" value="RHK06687.1"/>
    <property type="molecule type" value="Genomic_DNA"/>
</dbReference>
<evidence type="ECO:0000256" key="11">
    <source>
        <dbReference type="ARBA" id="ARBA00022840"/>
    </source>
</evidence>
<evidence type="ECO:0000256" key="8">
    <source>
        <dbReference type="ARBA" id="ARBA00022598"/>
    </source>
</evidence>
<dbReference type="Gene3D" id="3.40.50.20">
    <property type="match status" value="1"/>
</dbReference>
<evidence type="ECO:0000256" key="20">
    <source>
        <dbReference type="ARBA" id="ARBA00076288"/>
    </source>
</evidence>
<feature type="domain" description="ATP-grasp" evidence="27">
    <location>
        <begin position="129"/>
        <end position="334"/>
    </location>
</feature>
<dbReference type="AlphaFoldDB" id="A0A415ETQ9"/>
<keyword evidence="7 22" id="KW-0963">Cytoplasm</keyword>
<dbReference type="PROSITE" id="PS00843">
    <property type="entry name" value="DALA_DALA_LIGASE_1"/>
    <property type="match status" value="1"/>
</dbReference>
<dbReference type="GO" id="GO:0046872">
    <property type="term" value="F:metal ion binding"/>
    <property type="evidence" value="ECO:0007669"/>
    <property type="project" value="UniProtKB-KW"/>
</dbReference>
<dbReference type="GO" id="GO:0008716">
    <property type="term" value="F:D-alanine-D-alanine ligase activity"/>
    <property type="evidence" value="ECO:0007669"/>
    <property type="project" value="UniProtKB-UniRule"/>
</dbReference>
<evidence type="ECO:0000259" key="27">
    <source>
        <dbReference type="PROSITE" id="PS50975"/>
    </source>
</evidence>
<evidence type="ECO:0000256" key="7">
    <source>
        <dbReference type="ARBA" id="ARBA00022490"/>
    </source>
</evidence>
<evidence type="ECO:0000313" key="28">
    <source>
        <dbReference type="EMBL" id="RHK06687.1"/>
    </source>
</evidence>
<evidence type="ECO:0000256" key="13">
    <source>
        <dbReference type="ARBA" id="ARBA00022960"/>
    </source>
</evidence>
<keyword evidence="10 24" id="KW-0547">Nucleotide-binding</keyword>
<dbReference type="PANTHER" id="PTHR23132">
    <property type="entry name" value="D-ALANINE--D-ALANINE LIGASE"/>
    <property type="match status" value="1"/>
</dbReference>
<dbReference type="Pfam" id="PF01820">
    <property type="entry name" value="Dala_Dala_lig_N"/>
    <property type="match status" value="1"/>
</dbReference>
<evidence type="ECO:0000256" key="22">
    <source>
        <dbReference type="HAMAP-Rule" id="MF_00047"/>
    </source>
</evidence>
<dbReference type="NCBIfam" id="NF002526">
    <property type="entry name" value="PRK01966.1-2"/>
    <property type="match status" value="1"/>
</dbReference>
<protein>
    <recommendedName>
        <fullName evidence="19 22">D-alanine--D-alanine ligase</fullName>
        <ecNumber evidence="6 22">6.3.2.4</ecNumber>
    </recommendedName>
    <alternativeName>
        <fullName evidence="21 22">D-Ala-D-Ala ligase</fullName>
    </alternativeName>
    <alternativeName>
        <fullName evidence="20 22">D-alanylalanine synthetase</fullName>
    </alternativeName>
</protein>
<dbReference type="GO" id="GO:0009252">
    <property type="term" value="P:peptidoglycan biosynthetic process"/>
    <property type="evidence" value="ECO:0007669"/>
    <property type="project" value="UniProtKB-UniRule"/>
</dbReference>
<dbReference type="Pfam" id="PF07478">
    <property type="entry name" value="Dala_Dala_lig_C"/>
    <property type="match status" value="1"/>
</dbReference>
<feature type="binding site" evidence="25">
    <location>
        <position position="301"/>
    </location>
    <ligand>
        <name>Mg(2+)</name>
        <dbReference type="ChEBI" id="CHEBI:18420"/>
        <label>2</label>
    </ligand>
</feature>
<evidence type="ECO:0000256" key="1">
    <source>
        <dbReference type="ARBA" id="ARBA00001936"/>
    </source>
</evidence>
<gene>
    <name evidence="22" type="primary">ddl</name>
    <name evidence="28" type="ORF">DW084_07435</name>
</gene>
<evidence type="ECO:0000256" key="3">
    <source>
        <dbReference type="ARBA" id="ARBA00004496"/>
    </source>
</evidence>
<dbReference type="Gene3D" id="3.30.470.20">
    <property type="entry name" value="ATP-grasp fold, B domain"/>
    <property type="match status" value="1"/>
</dbReference>
<evidence type="ECO:0000256" key="18">
    <source>
        <dbReference type="ARBA" id="ARBA00060592"/>
    </source>
</evidence>
<dbReference type="PROSITE" id="PS50975">
    <property type="entry name" value="ATP_GRASP"/>
    <property type="match status" value="1"/>
</dbReference>
<dbReference type="GO" id="GO:0005524">
    <property type="term" value="F:ATP binding"/>
    <property type="evidence" value="ECO:0007669"/>
    <property type="project" value="UniProtKB-UniRule"/>
</dbReference>
<evidence type="ECO:0000256" key="21">
    <source>
        <dbReference type="ARBA" id="ARBA00077154"/>
    </source>
</evidence>
<dbReference type="EC" id="6.3.2.4" evidence="6 22"/>
<feature type="active site" evidence="23">
    <location>
        <position position="178"/>
    </location>
</feature>
<keyword evidence="9 25" id="KW-0479">Metal-binding</keyword>
<dbReference type="GO" id="GO:0008360">
    <property type="term" value="P:regulation of cell shape"/>
    <property type="evidence" value="ECO:0007669"/>
    <property type="project" value="UniProtKB-KW"/>
</dbReference>
<keyword evidence="8 22" id="KW-0436">Ligase</keyword>
<reference evidence="28 29" key="1">
    <citation type="submission" date="2018-08" db="EMBL/GenBank/DDBJ databases">
        <title>A genome reference for cultivated species of the human gut microbiota.</title>
        <authorList>
            <person name="Zou Y."/>
            <person name="Xue W."/>
            <person name="Luo G."/>
        </authorList>
    </citation>
    <scope>NUCLEOTIDE SEQUENCE [LARGE SCALE GENOMIC DNA]</scope>
    <source>
        <strain evidence="28 29">AF48-16</strain>
    </source>
</reference>
<evidence type="ECO:0000256" key="9">
    <source>
        <dbReference type="ARBA" id="ARBA00022723"/>
    </source>
</evidence>
<comment type="catalytic activity">
    <reaction evidence="17 22">
        <text>2 D-alanine + ATP = D-alanyl-D-alanine + ADP + phosphate + H(+)</text>
        <dbReference type="Rhea" id="RHEA:11224"/>
        <dbReference type="ChEBI" id="CHEBI:15378"/>
        <dbReference type="ChEBI" id="CHEBI:30616"/>
        <dbReference type="ChEBI" id="CHEBI:43474"/>
        <dbReference type="ChEBI" id="CHEBI:57416"/>
        <dbReference type="ChEBI" id="CHEBI:57822"/>
        <dbReference type="ChEBI" id="CHEBI:456216"/>
        <dbReference type="EC" id="6.3.2.4"/>
    </reaction>
</comment>
<keyword evidence="12 25" id="KW-0460">Magnesium</keyword>
<feature type="binding site" evidence="24">
    <location>
        <position position="125"/>
    </location>
    <ligand>
        <name>ATP</name>
        <dbReference type="ChEBI" id="CHEBI:30616"/>
    </ligand>
</feature>
<evidence type="ECO:0000256" key="23">
    <source>
        <dbReference type="PIRSR" id="PIRSR039102-1"/>
    </source>
</evidence>
<comment type="pathway">
    <text evidence="4 22">Cell wall biogenesis; peptidoglycan biosynthesis.</text>
</comment>
<dbReference type="NCBIfam" id="NF002528">
    <property type="entry name" value="PRK01966.1-4"/>
    <property type="match status" value="1"/>
</dbReference>
<feature type="active site" evidence="23">
    <location>
        <position position="13"/>
    </location>
</feature>
<dbReference type="SUPFAM" id="SSF52440">
    <property type="entry name" value="PreATP-grasp domain"/>
    <property type="match status" value="1"/>
</dbReference>
<comment type="function">
    <text evidence="2 22">Cell wall formation.</text>
</comment>
<evidence type="ECO:0000256" key="10">
    <source>
        <dbReference type="ARBA" id="ARBA00022741"/>
    </source>
</evidence>
<dbReference type="FunFam" id="3.30.470.20:FF:000008">
    <property type="entry name" value="D-alanine--D-alanine ligase"/>
    <property type="match status" value="1"/>
</dbReference>
<accession>A0A415ETQ9</accession>
<dbReference type="InterPro" id="IPR011127">
    <property type="entry name" value="Dala_Dala_lig_N"/>
</dbReference>
<keyword evidence="14 22" id="KW-0573">Peptidoglycan synthesis</keyword>
<feature type="binding site" evidence="25">
    <location>
        <position position="288"/>
    </location>
    <ligand>
        <name>Mg(2+)</name>
        <dbReference type="ChEBI" id="CHEBI:18420"/>
        <label>1</label>
    </ligand>
</feature>
<evidence type="ECO:0000256" key="17">
    <source>
        <dbReference type="ARBA" id="ARBA00047614"/>
    </source>
</evidence>
<evidence type="ECO:0000256" key="26">
    <source>
        <dbReference type="PROSITE-ProRule" id="PRU00409"/>
    </source>
</evidence>
<evidence type="ECO:0000256" key="24">
    <source>
        <dbReference type="PIRSR" id="PIRSR039102-2"/>
    </source>
</evidence>
<comment type="subcellular location">
    <subcellularLocation>
        <location evidence="3 22">Cytoplasm</location>
    </subcellularLocation>
</comment>
<dbReference type="SUPFAM" id="SSF56059">
    <property type="entry name" value="Glutathione synthetase ATP-binding domain-like"/>
    <property type="match status" value="1"/>
</dbReference>
<keyword evidence="15 25" id="KW-0464">Manganese</keyword>
<evidence type="ECO:0000256" key="6">
    <source>
        <dbReference type="ARBA" id="ARBA00012216"/>
    </source>
</evidence>
<dbReference type="GO" id="GO:0005829">
    <property type="term" value="C:cytosol"/>
    <property type="evidence" value="ECO:0007669"/>
    <property type="project" value="TreeGrafter"/>
</dbReference>
<evidence type="ECO:0000256" key="25">
    <source>
        <dbReference type="PIRSR" id="PIRSR039102-3"/>
    </source>
</evidence>
<dbReference type="UniPathway" id="UPA00219"/>
<evidence type="ECO:0000256" key="4">
    <source>
        <dbReference type="ARBA" id="ARBA00004752"/>
    </source>
</evidence>
<evidence type="ECO:0000256" key="5">
    <source>
        <dbReference type="ARBA" id="ARBA00010871"/>
    </source>
</evidence>
<dbReference type="Proteomes" id="UP000286288">
    <property type="component" value="Unassembled WGS sequence"/>
</dbReference>
<dbReference type="InterPro" id="IPR005905">
    <property type="entry name" value="D_ala_D_ala"/>
</dbReference>
<sequence>MKIILLYGGRSAEHEVSLLSAFSVVNAVYYNYYQVQLVMITKGGRWLKGPLLTEAPTSPDTLALTNEETKGEEISPGAIYEEDAIVFPLLHGPNGEDGTIQGFLETIGMPYVGAGVLTSACGMDKIMTKYILQAAGIPQVPYVPVLKNAWKENPKKIFDQCEGSLLYPMFVKPANMGSSVGISKAENREELQNALQEAYRYDTRAIVEQGIEAREIEVAVLGNEDVRTTMPGEIVKDVAFYDYNSKYIDNRIEMQIPAQIPEETQAKAQEFAKKAYTMLGGSGLSRCDFFLTNKNELFLNELNTMPGFTEFSMYPLLWEKTGLPYGDLIEELIQLGMNRFNQRRSFLTNVEATEKEAENENEAE</sequence>
<dbReference type="NCBIfam" id="NF002529">
    <property type="entry name" value="PRK01966.1-5"/>
    <property type="match status" value="1"/>
</dbReference>
<dbReference type="PROSITE" id="PS00844">
    <property type="entry name" value="DALA_DALA_LIGASE_2"/>
    <property type="match status" value="1"/>
</dbReference>
<evidence type="ECO:0000256" key="12">
    <source>
        <dbReference type="ARBA" id="ARBA00022842"/>
    </source>
</evidence>
<dbReference type="InterPro" id="IPR011761">
    <property type="entry name" value="ATP-grasp"/>
</dbReference>
<proteinExistence type="inferred from homology"/>
<evidence type="ECO:0000313" key="29">
    <source>
        <dbReference type="Proteomes" id="UP000286288"/>
    </source>
</evidence>
<evidence type="ECO:0000256" key="14">
    <source>
        <dbReference type="ARBA" id="ARBA00022984"/>
    </source>
</evidence>
<dbReference type="Gene3D" id="3.30.1490.20">
    <property type="entry name" value="ATP-grasp fold, A domain"/>
    <property type="match status" value="1"/>
</dbReference>
<dbReference type="InterPro" id="IPR011095">
    <property type="entry name" value="Dala_Dala_lig_C"/>
</dbReference>
<keyword evidence="13 22" id="KW-0133">Cell shape</keyword>
<feature type="binding site" evidence="25">
    <location>
        <position position="303"/>
    </location>
    <ligand>
        <name>Mg(2+)</name>
        <dbReference type="ChEBI" id="CHEBI:18420"/>
        <label>2</label>
    </ligand>
</feature>
<dbReference type="PANTHER" id="PTHR23132:SF25">
    <property type="entry name" value="D-ALANINE--D-ALANINE LIGASE A"/>
    <property type="match status" value="1"/>
</dbReference>
<dbReference type="InterPro" id="IPR013815">
    <property type="entry name" value="ATP_grasp_subdomain_1"/>
</dbReference>
<evidence type="ECO:0000256" key="2">
    <source>
        <dbReference type="ARBA" id="ARBA00003921"/>
    </source>
</evidence>
<dbReference type="HAMAP" id="MF_00047">
    <property type="entry name" value="Dala_Dala_lig"/>
    <property type="match status" value="1"/>
</dbReference>
<evidence type="ECO:0000256" key="15">
    <source>
        <dbReference type="ARBA" id="ARBA00023211"/>
    </source>
</evidence>
<dbReference type="FunFam" id="3.30.1490.20:FF:000007">
    <property type="entry name" value="D-alanine--D-alanine ligase"/>
    <property type="match status" value="1"/>
</dbReference>
<feature type="binding site" evidence="24">
    <location>
        <begin position="178"/>
        <end position="179"/>
    </location>
    <ligand>
        <name>ATP</name>
        <dbReference type="ChEBI" id="CHEBI:30616"/>
    </ligand>
</feature>
<comment type="cofactor">
    <cofactor evidence="25">
        <name>Mg(2+)</name>
        <dbReference type="ChEBI" id="CHEBI:18420"/>
    </cofactor>
    <cofactor evidence="25">
        <name>Mn(2+)</name>
        <dbReference type="ChEBI" id="CHEBI:29035"/>
    </cofactor>
    <text evidence="25">Binds 2 magnesium or manganese ions per subunit.</text>
</comment>
<keyword evidence="11 26" id="KW-0067">ATP-binding</keyword>
<comment type="caution">
    <text evidence="28">The sequence shown here is derived from an EMBL/GenBank/DDBJ whole genome shotgun (WGS) entry which is preliminary data.</text>
</comment>
<dbReference type="InterPro" id="IPR016185">
    <property type="entry name" value="PreATP-grasp_dom_sf"/>
</dbReference>
<dbReference type="GO" id="GO:0071555">
    <property type="term" value="P:cell wall organization"/>
    <property type="evidence" value="ECO:0007669"/>
    <property type="project" value="UniProtKB-KW"/>
</dbReference>
<organism evidence="28 29">
    <name type="scientific">Enterococcus casseliflavus</name>
    <name type="common">Enterococcus flavescens</name>
    <dbReference type="NCBI Taxonomy" id="37734"/>
    <lineage>
        <taxon>Bacteria</taxon>
        <taxon>Bacillati</taxon>
        <taxon>Bacillota</taxon>
        <taxon>Bacilli</taxon>
        <taxon>Lactobacillales</taxon>
        <taxon>Enterococcaceae</taxon>
        <taxon>Enterococcus</taxon>
    </lineage>
</organism>
<feature type="binding site" evidence="24">
    <location>
        <begin position="208"/>
        <end position="215"/>
    </location>
    <ligand>
        <name>ATP</name>
        <dbReference type="ChEBI" id="CHEBI:30616"/>
    </ligand>
</feature>
<feature type="active site" evidence="23">
    <location>
        <position position="312"/>
    </location>
</feature>
<evidence type="ECO:0000256" key="16">
    <source>
        <dbReference type="ARBA" id="ARBA00023316"/>
    </source>
</evidence>